<dbReference type="InterPro" id="IPR006311">
    <property type="entry name" value="TAT_signal"/>
</dbReference>
<evidence type="ECO:0000313" key="2">
    <source>
        <dbReference type="EMBL" id="WXC83671.1"/>
    </source>
</evidence>
<accession>A0ABZ2P8V5</accession>
<dbReference type="GO" id="GO:0016787">
    <property type="term" value="F:hydrolase activity"/>
    <property type="evidence" value="ECO:0007669"/>
    <property type="project" value="UniProtKB-KW"/>
</dbReference>
<dbReference type="RefSeq" id="WP_338834825.1">
    <property type="nucleotide sequence ID" value="NZ_CP147711.1"/>
</dbReference>
<protein>
    <submittedName>
        <fullName evidence="2">Alpha/beta hydrolase</fullName>
    </submittedName>
</protein>
<dbReference type="PRINTS" id="PR00412">
    <property type="entry name" value="EPOXHYDRLASE"/>
</dbReference>
<reference evidence="2" key="2">
    <citation type="submission" date="2024-03" db="EMBL/GenBank/DDBJ databases">
        <authorList>
            <person name="Bromfield E.S.P."/>
            <person name="Cloutier S."/>
        </authorList>
    </citation>
    <scope>NUCLEOTIDE SEQUENCE</scope>
    <source>
        <strain evidence="2">5S5</strain>
    </source>
</reference>
<keyword evidence="2" id="KW-0378">Hydrolase</keyword>
<evidence type="ECO:0000259" key="1">
    <source>
        <dbReference type="PROSITE" id="PS00498"/>
    </source>
</evidence>
<dbReference type="PRINTS" id="PR00111">
    <property type="entry name" value="ABHYDROLASE"/>
</dbReference>
<dbReference type="SUPFAM" id="SSF53474">
    <property type="entry name" value="alpha/beta-Hydrolases"/>
    <property type="match status" value="1"/>
</dbReference>
<evidence type="ECO:0000313" key="3">
    <source>
        <dbReference type="Proteomes" id="UP001432046"/>
    </source>
</evidence>
<dbReference type="InterPro" id="IPR000639">
    <property type="entry name" value="Epox_hydrolase-like"/>
</dbReference>
<dbReference type="Gene3D" id="3.40.50.1820">
    <property type="entry name" value="alpha/beta hydrolase"/>
    <property type="match status" value="1"/>
</dbReference>
<feature type="domain" description="Tyrosinase copper-binding" evidence="1">
    <location>
        <begin position="77"/>
        <end position="88"/>
    </location>
</feature>
<name>A0ABZ2P8V5_9BRAD</name>
<dbReference type="Proteomes" id="UP001432046">
    <property type="component" value="Chromosome"/>
</dbReference>
<sequence>MERDREMDSFTDGNLASRRDLLLATAGGLALALANPARATENKMSLEPPMTSVVPYVEHRISSGGGVVYAREYPGQDPAFVMMHGFPDNLHIYDYLVPYLTRAGRRVVVFDFLGFGQSEKIAAEGYQYTFKQQVGDVAAVVDALKIDQFVPVGHDSGGPCAANYALDHPDRVAWLCLLNCYYSDSPTWRLPEIIEVFGDPWLRELARAFLSSPDQMSWLITFQDKHFQVNMPPELRARFDGIVRPIVDGNFAGGAGPAFAQMTAQVRESVAYNTSRLPDVRRFTKKVNLIWGVMDPYLTSVTAAAIAATYPQSAVKPVDAGHWLMIDRPAEVAQLLLTSG</sequence>
<dbReference type="InterPro" id="IPR050266">
    <property type="entry name" value="AB_hydrolase_sf"/>
</dbReference>
<dbReference type="InterPro" id="IPR002227">
    <property type="entry name" value="Tyrosinase_Cu-bd"/>
</dbReference>
<dbReference type="EMBL" id="CP147711">
    <property type="protein sequence ID" value="WXC83671.1"/>
    <property type="molecule type" value="Genomic_DNA"/>
</dbReference>
<dbReference type="PANTHER" id="PTHR43798:SF24">
    <property type="entry name" value="CIS-3-ALKYL-4-ALKYLOXETAN-2-ONE DECARBOXYLASE"/>
    <property type="match status" value="1"/>
</dbReference>
<dbReference type="InterPro" id="IPR000073">
    <property type="entry name" value="AB_hydrolase_1"/>
</dbReference>
<dbReference type="PANTHER" id="PTHR43798">
    <property type="entry name" value="MONOACYLGLYCEROL LIPASE"/>
    <property type="match status" value="1"/>
</dbReference>
<dbReference type="PROSITE" id="PS51318">
    <property type="entry name" value="TAT"/>
    <property type="match status" value="1"/>
</dbReference>
<proteinExistence type="predicted"/>
<keyword evidence="3" id="KW-1185">Reference proteome</keyword>
<organism evidence="2 3">
    <name type="scientific">Bradyrhizobium septentrionale</name>
    <dbReference type="NCBI Taxonomy" id="1404411"/>
    <lineage>
        <taxon>Bacteria</taxon>
        <taxon>Pseudomonadati</taxon>
        <taxon>Pseudomonadota</taxon>
        <taxon>Alphaproteobacteria</taxon>
        <taxon>Hyphomicrobiales</taxon>
        <taxon>Nitrobacteraceae</taxon>
        <taxon>Bradyrhizobium</taxon>
    </lineage>
</organism>
<gene>
    <name evidence="2" type="ORF">WDK88_19870</name>
</gene>
<reference evidence="2" key="1">
    <citation type="journal article" date="2021" name="Int. J. Syst. Evol. Microbiol.">
        <title>Bradyrhizobium septentrionale sp. nov. (sv. septentrionale) and Bradyrhizobium quebecense sp. nov. (sv. septentrionale) associated with legumes native to Canada possess rearranged symbiosis genes and numerous insertion sequences.</title>
        <authorList>
            <person name="Bromfield E.S.P."/>
            <person name="Cloutier S."/>
        </authorList>
    </citation>
    <scope>NUCLEOTIDE SEQUENCE</scope>
    <source>
        <strain evidence="2">5S5</strain>
    </source>
</reference>
<dbReference type="Pfam" id="PF00561">
    <property type="entry name" value="Abhydrolase_1"/>
    <property type="match status" value="1"/>
</dbReference>
<dbReference type="PROSITE" id="PS00498">
    <property type="entry name" value="TYROSINASE_2"/>
    <property type="match status" value="1"/>
</dbReference>
<dbReference type="InterPro" id="IPR029058">
    <property type="entry name" value="AB_hydrolase_fold"/>
</dbReference>